<protein>
    <submittedName>
        <fullName evidence="5">Oxidoreductase</fullName>
    </submittedName>
</protein>
<dbReference type="InterPro" id="IPR002347">
    <property type="entry name" value="SDR_fam"/>
</dbReference>
<dbReference type="InterPro" id="IPR057326">
    <property type="entry name" value="KR_dom"/>
</dbReference>
<dbReference type="SUPFAM" id="SSF51735">
    <property type="entry name" value="NAD(P)-binding Rossmann-fold domains"/>
    <property type="match status" value="1"/>
</dbReference>
<dbReference type="EMBL" id="NEQV01000007">
    <property type="protein sequence ID" value="PJL24625.1"/>
    <property type="molecule type" value="Genomic_DNA"/>
</dbReference>
<evidence type="ECO:0000256" key="3">
    <source>
        <dbReference type="RuleBase" id="RU000363"/>
    </source>
</evidence>
<dbReference type="OrthoDB" id="9775296at2"/>
<dbReference type="AlphaFoldDB" id="A0A2J0U6N6"/>
<comment type="similarity">
    <text evidence="1 3">Belongs to the short-chain dehydrogenases/reductases (SDR) family.</text>
</comment>
<dbReference type="GO" id="GO:0016616">
    <property type="term" value="F:oxidoreductase activity, acting on the CH-OH group of donors, NAD or NADP as acceptor"/>
    <property type="evidence" value="ECO:0007669"/>
    <property type="project" value="UniProtKB-ARBA"/>
</dbReference>
<dbReference type="PANTHER" id="PTHR44196">
    <property type="entry name" value="DEHYDROGENASE/REDUCTASE SDR FAMILY MEMBER 7B"/>
    <property type="match status" value="1"/>
</dbReference>
<dbReference type="SMART" id="SM00822">
    <property type="entry name" value="PKS_KR"/>
    <property type="match status" value="1"/>
</dbReference>
<dbReference type="PRINTS" id="PR00080">
    <property type="entry name" value="SDRFAMILY"/>
</dbReference>
<feature type="domain" description="Ketoreductase" evidence="4">
    <location>
        <begin position="9"/>
        <end position="194"/>
    </location>
</feature>
<reference evidence="5 6" key="1">
    <citation type="journal article" date="2017" name="Front. Microbiol.">
        <title>Double-Face Meets the Bacterial World: The Opportunistic Pathogen Stenotrophomonas maltophilia.</title>
        <authorList>
            <person name="Lira F."/>
            <person name="Berg G."/>
            <person name="Martinez J.L."/>
        </authorList>
    </citation>
    <scope>NUCLEOTIDE SEQUENCE [LARGE SCALE GENOMIC DNA]</scope>
    <source>
        <strain evidence="5 6">EA1</strain>
    </source>
</reference>
<dbReference type="InterPro" id="IPR036291">
    <property type="entry name" value="NAD(P)-bd_dom_sf"/>
</dbReference>
<evidence type="ECO:0000256" key="2">
    <source>
        <dbReference type="ARBA" id="ARBA00023002"/>
    </source>
</evidence>
<keyword evidence="2" id="KW-0560">Oxidoreductase</keyword>
<proteinExistence type="inferred from homology"/>
<dbReference type="Proteomes" id="UP000230167">
    <property type="component" value="Unassembled WGS sequence"/>
</dbReference>
<sequence length="244" mass="25711">MKLSSIEGKIAVITGASSGIGEAAARALVAEGMSVVLSARRKDRIEALAAELGPQALAIATDVADPDQVAALFSEVRQRFGGLDLLFNNAGMGIAGSFEGSTPEDWRRQIDANLYGVLHCTHAALPLMKGRPGAMISTVSSVGGKTSAPNWAVYCATKFAVSGFSDGLRQELAGQGIRVSLIHPGAVHTEWGHNVPSDVMRERREAIDALLPEDVANALVYTFAQPPGVLLDDIVIRPTLQLTL</sequence>
<evidence type="ECO:0000313" key="5">
    <source>
        <dbReference type="EMBL" id="PJL24625.1"/>
    </source>
</evidence>
<organism evidence="5 6">
    <name type="scientific">Stenotrophomonas maltophilia</name>
    <name type="common">Pseudomonas maltophilia</name>
    <name type="synonym">Xanthomonas maltophilia</name>
    <dbReference type="NCBI Taxonomy" id="40324"/>
    <lineage>
        <taxon>Bacteria</taxon>
        <taxon>Pseudomonadati</taxon>
        <taxon>Pseudomonadota</taxon>
        <taxon>Gammaproteobacteria</taxon>
        <taxon>Lysobacterales</taxon>
        <taxon>Lysobacteraceae</taxon>
        <taxon>Stenotrophomonas</taxon>
        <taxon>Stenotrophomonas maltophilia group</taxon>
    </lineage>
</organism>
<accession>A0A2J0U6N6</accession>
<name>A0A2J0U6N6_STEMA</name>
<evidence type="ECO:0000313" key="6">
    <source>
        <dbReference type="Proteomes" id="UP000230167"/>
    </source>
</evidence>
<dbReference type="GO" id="GO:0016020">
    <property type="term" value="C:membrane"/>
    <property type="evidence" value="ECO:0007669"/>
    <property type="project" value="TreeGrafter"/>
</dbReference>
<dbReference type="InterPro" id="IPR020904">
    <property type="entry name" value="Sc_DH/Rdtase_CS"/>
</dbReference>
<dbReference type="Gene3D" id="3.40.50.720">
    <property type="entry name" value="NAD(P)-binding Rossmann-like Domain"/>
    <property type="match status" value="1"/>
</dbReference>
<evidence type="ECO:0000256" key="1">
    <source>
        <dbReference type="ARBA" id="ARBA00006484"/>
    </source>
</evidence>
<evidence type="ECO:0000259" key="4">
    <source>
        <dbReference type="SMART" id="SM00822"/>
    </source>
</evidence>
<comment type="caution">
    <text evidence="5">The sequence shown here is derived from an EMBL/GenBank/DDBJ whole genome shotgun (WGS) entry which is preliminary data.</text>
</comment>
<dbReference type="PRINTS" id="PR00081">
    <property type="entry name" value="GDHRDH"/>
</dbReference>
<dbReference type="FunFam" id="3.40.50.720:FF:000047">
    <property type="entry name" value="NADP-dependent L-serine/L-allo-threonine dehydrogenase"/>
    <property type="match status" value="1"/>
</dbReference>
<dbReference type="PANTHER" id="PTHR44196:SF1">
    <property type="entry name" value="DEHYDROGENASE_REDUCTASE SDR FAMILY MEMBER 7B"/>
    <property type="match status" value="1"/>
</dbReference>
<dbReference type="PROSITE" id="PS00061">
    <property type="entry name" value="ADH_SHORT"/>
    <property type="match status" value="1"/>
</dbReference>
<dbReference type="Pfam" id="PF00106">
    <property type="entry name" value="adh_short"/>
    <property type="match status" value="1"/>
</dbReference>
<gene>
    <name evidence="5" type="ORF">B9Y64_18850</name>
</gene>